<protein>
    <submittedName>
        <fullName evidence="1">Uncharacterized protein</fullName>
    </submittedName>
</protein>
<comment type="caution">
    <text evidence="1">The sequence shown here is derived from an EMBL/GenBank/DDBJ whole genome shotgun (WGS) entry which is preliminary data.</text>
</comment>
<sequence>MASLLAFPRAASLKYLYACSALFTFSCSQMSMFTYSSIFSKLILGSAQRLGTPPLSSRASSGLSTPECLVTSSSYNLALNAPKKSTRSWHSWDHNQKQPTIYLAQALFLLLKHCFSRGEIA</sequence>
<keyword evidence="2" id="KW-1185">Reference proteome</keyword>
<evidence type="ECO:0000313" key="2">
    <source>
        <dbReference type="Proteomes" id="UP001279734"/>
    </source>
</evidence>
<organism evidence="1 2">
    <name type="scientific">Nepenthes gracilis</name>
    <name type="common">Slender pitcher plant</name>
    <dbReference type="NCBI Taxonomy" id="150966"/>
    <lineage>
        <taxon>Eukaryota</taxon>
        <taxon>Viridiplantae</taxon>
        <taxon>Streptophyta</taxon>
        <taxon>Embryophyta</taxon>
        <taxon>Tracheophyta</taxon>
        <taxon>Spermatophyta</taxon>
        <taxon>Magnoliopsida</taxon>
        <taxon>eudicotyledons</taxon>
        <taxon>Gunneridae</taxon>
        <taxon>Pentapetalae</taxon>
        <taxon>Caryophyllales</taxon>
        <taxon>Nepenthaceae</taxon>
        <taxon>Nepenthes</taxon>
    </lineage>
</organism>
<dbReference type="Proteomes" id="UP001279734">
    <property type="component" value="Unassembled WGS sequence"/>
</dbReference>
<dbReference type="EMBL" id="BSYO01000005">
    <property type="protein sequence ID" value="GMH04256.1"/>
    <property type="molecule type" value="Genomic_DNA"/>
</dbReference>
<proteinExistence type="predicted"/>
<accession>A0AAD3S4K7</accession>
<name>A0AAD3S4K7_NEPGR</name>
<evidence type="ECO:0000313" key="1">
    <source>
        <dbReference type="EMBL" id="GMH04256.1"/>
    </source>
</evidence>
<reference evidence="1" key="1">
    <citation type="submission" date="2023-05" db="EMBL/GenBank/DDBJ databases">
        <title>Nepenthes gracilis genome sequencing.</title>
        <authorList>
            <person name="Fukushima K."/>
        </authorList>
    </citation>
    <scope>NUCLEOTIDE SEQUENCE</scope>
    <source>
        <strain evidence="1">SING2019-196</strain>
    </source>
</reference>
<dbReference type="AlphaFoldDB" id="A0AAD3S4K7"/>
<gene>
    <name evidence="1" type="ORF">Nepgr_006095</name>
</gene>